<sequence>MPVPASSRVNPLPQERRCSRACGAPVGAGLPAKGPEQVTWLCQPNCFCSCCCLATSSDAAI</sequence>
<reference evidence="1 2" key="1">
    <citation type="submission" date="2017-05" db="EMBL/GenBank/DDBJ databases">
        <title>Whole genome sequence of Pseudomonas putida isolate 1312 commercialized as a biostimulant.</title>
        <authorList>
            <person name="Crovadore J."/>
            <person name="Blanc P."/>
            <person name="Chablais R."/>
            <person name="Cochard B."/>
            <person name="Grizard D."/>
            <person name="Lefort F."/>
        </authorList>
    </citation>
    <scope>NUCLEOTIDE SEQUENCE [LARGE SCALE GENOMIC DNA]</scope>
    <source>
        <strain evidence="1 2">1312</strain>
    </source>
</reference>
<dbReference type="EMBL" id="NFSB01000080">
    <property type="protein sequence ID" value="OUM30554.1"/>
    <property type="molecule type" value="Genomic_DNA"/>
</dbReference>
<comment type="caution">
    <text evidence="1">The sequence shown here is derived from an EMBL/GenBank/DDBJ whole genome shotgun (WGS) entry which is preliminary data.</text>
</comment>
<organism evidence="1 2">
    <name type="scientific">Pseudomonas putida</name>
    <name type="common">Arthrobacter siderocapsulatus</name>
    <dbReference type="NCBI Taxonomy" id="303"/>
    <lineage>
        <taxon>Bacteria</taxon>
        <taxon>Pseudomonadati</taxon>
        <taxon>Pseudomonadota</taxon>
        <taxon>Gammaproteobacteria</taxon>
        <taxon>Pseudomonadales</taxon>
        <taxon>Pseudomonadaceae</taxon>
        <taxon>Pseudomonas</taxon>
    </lineage>
</organism>
<protein>
    <submittedName>
        <fullName evidence="1">Uncharacterized protein</fullName>
    </submittedName>
</protein>
<dbReference type="AlphaFoldDB" id="A0A1Y3KZL0"/>
<accession>A0A1Y3KZL0</accession>
<evidence type="ECO:0000313" key="1">
    <source>
        <dbReference type="EMBL" id="OUM30554.1"/>
    </source>
</evidence>
<dbReference type="Proteomes" id="UP000196082">
    <property type="component" value="Unassembled WGS sequence"/>
</dbReference>
<name>A0A1Y3KZL0_PSEPU</name>
<proteinExistence type="predicted"/>
<gene>
    <name evidence="1" type="ORF">B8W72_17425</name>
</gene>
<evidence type="ECO:0000313" key="2">
    <source>
        <dbReference type="Proteomes" id="UP000196082"/>
    </source>
</evidence>